<dbReference type="InterPro" id="IPR020843">
    <property type="entry name" value="ER"/>
</dbReference>
<evidence type="ECO:0000256" key="2">
    <source>
        <dbReference type="ARBA" id="ARBA00022553"/>
    </source>
</evidence>
<dbReference type="InterPro" id="IPR057326">
    <property type="entry name" value="KR_dom"/>
</dbReference>
<dbReference type="PANTHER" id="PTHR43775:SF37">
    <property type="entry name" value="SI:DKEY-61P9.11"/>
    <property type="match status" value="1"/>
</dbReference>
<dbReference type="Pfam" id="PF08659">
    <property type="entry name" value="KR"/>
    <property type="match status" value="1"/>
</dbReference>
<dbReference type="GO" id="GO:0006633">
    <property type="term" value="P:fatty acid biosynthetic process"/>
    <property type="evidence" value="ECO:0007669"/>
    <property type="project" value="TreeGrafter"/>
</dbReference>
<reference evidence="5" key="2">
    <citation type="submission" date="2020-09" db="EMBL/GenBank/DDBJ databases">
        <authorList>
            <person name="Sun Q."/>
            <person name="Ohkuma M."/>
        </authorList>
    </citation>
    <scope>NUCLEOTIDE SEQUENCE</scope>
    <source>
        <strain evidence="5">JCM 4059</strain>
    </source>
</reference>
<dbReference type="GO" id="GO:0016491">
    <property type="term" value="F:oxidoreductase activity"/>
    <property type="evidence" value="ECO:0007669"/>
    <property type="project" value="InterPro"/>
</dbReference>
<sequence>MDVVLNSLSGEAAARSMEVLAPGGRFVELGKVDLYANRRVILRPLAANASFHAVDLVSLLRDDFAGSVSALRTVAHRVRQGQYRPLLHQVYPVQRVDEAFRLLQHSRHIGKVVISLDGPVPVRMNPVLPSIAPDEQYLVIGGLSGLGARVALHLAKRGTRHLALAGRRGMETPGAADLVARLTTLGASVTVDAVDVTDAVAVEQLIRKIDTAEHPLREVIHSVLHLEDDELTRLSDERMRAVLAPKIAGAVLLDRLTRQRNIRLTSYSSMNAWVGSGHQTSYAAANLFLEALARHRRRHGNDALTIAWGTISEAGYVAREGLTETLGQLGMITPDEACAAQDRHHARHTDVVAIGRYDLAHLSAFCPSLATPRFSLIAPSTISGTDYRLTDL</sequence>
<dbReference type="Gene3D" id="3.40.50.720">
    <property type="entry name" value="NAD(P)-binding Rossmann-like Domain"/>
    <property type="match status" value="1"/>
</dbReference>
<reference evidence="5" key="1">
    <citation type="journal article" date="2014" name="Int. J. Syst. Evol. Microbiol.">
        <title>Complete genome sequence of Corynebacterium casei LMG S-19264T (=DSM 44701T), isolated from a smear-ripened cheese.</title>
        <authorList>
            <consortium name="US DOE Joint Genome Institute (JGI-PGF)"/>
            <person name="Walter F."/>
            <person name="Albersmeier A."/>
            <person name="Kalinowski J."/>
            <person name="Ruckert C."/>
        </authorList>
    </citation>
    <scope>NUCLEOTIDE SEQUENCE</scope>
    <source>
        <strain evidence="5">JCM 4059</strain>
    </source>
</reference>
<dbReference type="PANTHER" id="PTHR43775">
    <property type="entry name" value="FATTY ACID SYNTHASE"/>
    <property type="match status" value="1"/>
</dbReference>
<feature type="domain" description="Ketoreductase" evidence="3">
    <location>
        <begin position="135"/>
        <end position="314"/>
    </location>
</feature>
<evidence type="ECO:0000313" key="6">
    <source>
        <dbReference type="Proteomes" id="UP000638313"/>
    </source>
</evidence>
<keyword evidence="6" id="KW-1185">Reference proteome</keyword>
<dbReference type="Pfam" id="PF13602">
    <property type="entry name" value="ADH_zinc_N_2"/>
    <property type="match status" value="1"/>
</dbReference>
<comment type="caution">
    <text evidence="5">The sequence shown here is derived from an EMBL/GenBank/DDBJ whole genome shotgun (WGS) entry which is preliminary data.</text>
</comment>
<organism evidence="5 6">
    <name type="scientific">Streptomyces mashuensis</name>
    <dbReference type="NCBI Taxonomy" id="33904"/>
    <lineage>
        <taxon>Bacteria</taxon>
        <taxon>Bacillati</taxon>
        <taxon>Actinomycetota</taxon>
        <taxon>Actinomycetes</taxon>
        <taxon>Kitasatosporales</taxon>
        <taxon>Streptomycetaceae</taxon>
        <taxon>Streptomyces</taxon>
    </lineage>
</organism>
<dbReference type="GO" id="GO:0004312">
    <property type="term" value="F:fatty acid synthase activity"/>
    <property type="evidence" value="ECO:0007669"/>
    <property type="project" value="TreeGrafter"/>
</dbReference>
<dbReference type="Gene3D" id="3.90.180.10">
    <property type="entry name" value="Medium-chain alcohol dehydrogenases, catalytic domain"/>
    <property type="match status" value="1"/>
</dbReference>
<dbReference type="InterPro" id="IPR036291">
    <property type="entry name" value="NAD(P)-bd_dom_sf"/>
</dbReference>
<name>A0A919B7G7_9ACTN</name>
<dbReference type="InterPro" id="IPR013968">
    <property type="entry name" value="PKS_KR"/>
</dbReference>
<dbReference type="EMBL" id="BNBD01000014">
    <property type="protein sequence ID" value="GHF65743.1"/>
    <property type="molecule type" value="Genomic_DNA"/>
</dbReference>
<dbReference type="RefSeq" id="WP_190132337.1">
    <property type="nucleotide sequence ID" value="NZ_BNBD01000014.1"/>
</dbReference>
<evidence type="ECO:0000313" key="5">
    <source>
        <dbReference type="EMBL" id="GHF65743.1"/>
    </source>
</evidence>
<keyword evidence="1" id="KW-0596">Phosphopantetheine</keyword>
<evidence type="ECO:0000259" key="3">
    <source>
        <dbReference type="SMART" id="SM00822"/>
    </source>
</evidence>
<accession>A0A919B7G7</accession>
<protein>
    <submittedName>
        <fullName evidence="5">Uncharacterized protein</fullName>
    </submittedName>
</protein>
<proteinExistence type="predicted"/>
<dbReference type="SMART" id="SM00829">
    <property type="entry name" value="PKS_ER"/>
    <property type="match status" value="1"/>
</dbReference>
<feature type="domain" description="Enoyl reductase (ER)" evidence="4">
    <location>
        <begin position="1"/>
        <end position="114"/>
    </location>
</feature>
<gene>
    <name evidence="5" type="ORF">GCM10010218_54120</name>
</gene>
<keyword evidence="2" id="KW-0597">Phosphoprotein</keyword>
<dbReference type="Proteomes" id="UP000638313">
    <property type="component" value="Unassembled WGS sequence"/>
</dbReference>
<evidence type="ECO:0000259" key="4">
    <source>
        <dbReference type="SMART" id="SM00829"/>
    </source>
</evidence>
<dbReference type="InterPro" id="IPR050091">
    <property type="entry name" value="PKS_NRPS_Biosynth_Enz"/>
</dbReference>
<evidence type="ECO:0000256" key="1">
    <source>
        <dbReference type="ARBA" id="ARBA00022450"/>
    </source>
</evidence>
<dbReference type="SMART" id="SM00822">
    <property type="entry name" value="PKS_KR"/>
    <property type="match status" value="1"/>
</dbReference>
<dbReference type="SUPFAM" id="SSF51735">
    <property type="entry name" value="NAD(P)-binding Rossmann-fold domains"/>
    <property type="match status" value="2"/>
</dbReference>
<dbReference type="AlphaFoldDB" id="A0A919B7G7"/>